<dbReference type="Gene3D" id="3.90.1720.80">
    <property type="match status" value="1"/>
</dbReference>
<organism evidence="2">
    <name type="scientific">Ralstonia solanacearum</name>
    <name type="common">Pseudomonas solanacearum</name>
    <dbReference type="NCBI Taxonomy" id="305"/>
    <lineage>
        <taxon>Bacteria</taxon>
        <taxon>Pseudomonadati</taxon>
        <taxon>Pseudomonadota</taxon>
        <taxon>Betaproteobacteria</taxon>
        <taxon>Burkholderiales</taxon>
        <taxon>Burkholderiaceae</taxon>
        <taxon>Ralstonia</taxon>
        <taxon>Ralstonia solanacearum species complex</taxon>
    </lineage>
</organism>
<evidence type="ECO:0000256" key="1">
    <source>
        <dbReference type="SAM" id="MobiDB-lite"/>
    </source>
</evidence>
<protein>
    <submittedName>
        <fullName evidence="2">Uncharacterized protein</fullName>
    </submittedName>
</protein>
<dbReference type="Pfam" id="PF14113">
    <property type="entry name" value="Tae4"/>
    <property type="match status" value="1"/>
</dbReference>
<accession>A0A0S4UG66</accession>
<dbReference type="EMBL" id="LN899821">
    <property type="protein sequence ID" value="CUV21211.1"/>
    <property type="molecule type" value="Genomic_DNA"/>
</dbReference>
<feature type="compositionally biased region" description="Polar residues" evidence="1">
    <location>
        <begin position="18"/>
        <end position="29"/>
    </location>
</feature>
<evidence type="ECO:0000313" key="2">
    <source>
        <dbReference type="EMBL" id="CUV21211.1"/>
    </source>
</evidence>
<reference evidence="2" key="1">
    <citation type="submission" date="2015-10" db="EMBL/GenBank/DDBJ databases">
        <authorList>
            <person name="Gilbert D.G."/>
        </authorList>
    </citation>
    <scope>NUCLEOTIDE SEQUENCE</scope>
    <source>
        <strain evidence="2">Phyl III-seqv23</strain>
    </source>
</reference>
<name>A0A0S4UG66_RALSL</name>
<feature type="region of interest" description="Disordered" evidence="1">
    <location>
        <begin position="1"/>
        <end position="29"/>
    </location>
</feature>
<gene>
    <name evidence="2" type="ORF">PSS4_v1_2380005</name>
</gene>
<dbReference type="AlphaFoldDB" id="A0A0S4UG66"/>
<dbReference type="InterPro" id="IPR025562">
    <property type="entry name" value="Tae4"/>
</dbReference>
<dbReference type="Gene3D" id="4.10.280.80">
    <property type="match status" value="1"/>
</dbReference>
<sequence length="222" mass="25204">MKPSRNSTAGEVVPNKATKVQTNDTPMSKQPVQLQTLSFQGLWSAYPKKDPYDDPTDEYENQCAIRMSVTFHNVGIDMKSFSQNVLKPMPGKKALGRLILDGKATATRAYEFSAWLKLRPFLGLGKPESITGPDWQEKIKGRTGIIYFYGYWRQDGDATDAFSGGHIDLWNRDILTPSVVSFLRFRLGISRFRNPLSVLRGTNDNWFSDLANSKEILFWEVK</sequence>
<proteinExistence type="predicted"/>